<dbReference type="Proteomes" id="UP000234681">
    <property type="component" value="Chromosome 5"/>
</dbReference>
<reference evidence="2" key="1">
    <citation type="submission" date="2005-09" db="EMBL/GenBank/DDBJ databases">
        <authorList>
            <person name="Mural R.J."/>
            <person name="Li P.W."/>
            <person name="Adams M.D."/>
            <person name="Amanatides P.G."/>
            <person name="Baden-Tillson H."/>
            <person name="Barnstead M."/>
            <person name="Chin S.H."/>
            <person name="Dew I."/>
            <person name="Evans C.A."/>
            <person name="Ferriera S."/>
            <person name="Flanigan M."/>
            <person name="Fosler C."/>
            <person name="Glodek A."/>
            <person name="Gu Z."/>
            <person name="Holt R.A."/>
            <person name="Jennings D."/>
            <person name="Kraft C.L."/>
            <person name="Lu F."/>
            <person name="Nguyen T."/>
            <person name="Nusskern D.R."/>
            <person name="Pfannkoch C.M."/>
            <person name="Sitter C."/>
            <person name="Sutton G.G."/>
            <person name="Venter J.C."/>
            <person name="Wang Z."/>
            <person name="Woodage T."/>
            <person name="Zheng X.H."/>
            <person name="Zhong F."/>
        </authorList>
    </citation>
    <scope>NUCLEOTIDE SEQUENCE [LARGE SCALE GENOMIC DNA]</scope>
    <source>
        <strain>BN</strain>
        <strain evidence="2">Sprague-Dawley</strain>
    </source>
</reference>
<gene>
    <name evidence="1" type="ORF">rCG_30696</name>
</gene>
<organism evidence="1 2">
    <name type="scientific">Rattus norvegicus</name>
    <name type="common">Rat</name>
    <dbReference type="NCBI Taxonomy" id="10116"/>
    <lineage>
        <taxon>Eukaryota</taxon>
        <taxon>Metazoa</taxon>
        <taxon>Chordata</taxon>
        <taxon>Craniata</taxon>
        <taxon>Vertebrata</taxon>
        <taxon>Euteleostomi</taxon>
        <taxon>Mammalia</taxon>
        <taxon>Eutheria</taxon>
        <taxon>Euarchontoglires</taxon>
        <taxon>Glires</taxon>
        <taxon>Rodentia</taxon>
        <taxon>Myomorpha</taxon>
        <taxon>Muroidea</taxon>
        <taxon>Muridae</taxon>
        <taxon>Murinae</taxon>
        <taxon>Rattus</taxon>
    </lineage>
</organism>
<accession>A6ITD0</accession>
<sequence length="47" mass="5362">MRQARYQPADSSIYTRGRGAAFPNMAKLYYGSCRLLMSVIGVGREYR</sequence>
<evidence type="ECO:0000313" key="1">
    <source>
        <dbReference type="EMBL" id="EDL80831.1"/>
    </source>
</evidence>
<evidence type="ECO:0000313" key="2">
    <source>
        <dbReference type="Proteomes" id="UP000234681"/>
    </source>
</evidence>
<name>A6ITD0_RAT</name>
<dbReference type="EMBL" id="CH473968">
    <property type="protein sequence ID" value="EDL80831.1"/>
    <property type="molecule type" value="Genomic_DNA"/>
</dbReference>
<dbReference type="AlphaFoldDB" id="A6ITD0"/>
<protein>
    <submittedName>
        <fullName evidence="1">RCG30696</fullName>
    </submittedName>
</protein>
<proteinExistence type="predicted"/>